<accession>A0ABQ5K7N1</accession>
<comment type="caution">
    <text evidence="2">The sequence shown here is derived from an EMBL/GenBank/DDBJ whole genome shotgun (WGS) entry which is preliminary data.</text>
</comment>
<dbReference type="InterPro" id="IPR003814">
    <property type="entry name" value="FmdEsu_dom"/>
</dbReference>
<evidence type="ECO:0000259" key="1">
    <source>
        <dbReference type="Pfam" id="PF02663"/>
    </source>
</evidence>
<reference evidence="2" key="1">
    <citation type="submission" date="2022-03" db="EMBL/GenBank/DDBJ databases">
        <title>Draft genome sequence of Aduncisulcus paluster, a free-living microaerophilic Fornicata.</title>
        <authorList>
            <person name="Yuyama I."/>
            <person name="Kume K."/>
            <person name="Tamura T."/>
            <person name="Inagaki Y."/>
            <person name="Hashimoto T."/>
        </authorList>
    </citation>
    <scope>NUCLEOTIDE SEQUENCE</scope>
    <source>
        <strain evidence="2">NY0171</strain>
    </source>
</reference>
<gene>
    <name evidence="2" type="ORF">ADUPG1_000728</name>
</gene>
<dbReference type="Pfam" id="PF02663">
    <property type="entry name" value="FmdE"/>
    <property type="match status" value="1"/>
</dbReference>
<evidence type="ECO:0000313" key="3">
    <source>
        <dbReference type="Proteomes" id="UP001057375"/>
    </source>
</evidence>
<dbReference type="PANTHER" id="PTHR39418:SF1">
    <property type="entry name" value="DEHYDROGENASE"/>
    <property type="match status" value="1"/>
</dbReference>
<dbReference type="Proteomes" id="UP001057375">
    <property type="component" value="Unassembled WGS sequence"/>
</dbReference>
<evidence type="ECO:0000313" key="2">
    <source>
        <dbReference type="EMBL" id="GKT28562.1"/>
    </source>
</evidence>
<dbReference type="SUPFAM" id="SSF143555">
    <property type="entry name" value="FwdE-like"/>
    <property type="match status" value="1"/>
</dbReference>
<dbReference type="PANTHER" id="PTHR39418">
    <property type="entry name" value="DEHYDROGENASE-RELATED"/>
    <property type="match status" value="1"/>
</dbReference>
<sequence>MLKCYAEAIENGEDPVEAMDKHTFDAVVETGKCLPDAVQILTLCSYGNGWMKVIKLGRYALSLYDKYTGKGVRINIDTEKLENWPEIKAWFLKLKPKKEQDTDKLFAEICEAGPSLCSITPVQISPDFMG</sequence>
<dbReference type="EMBL" id="BQXS01000354">
    <property type="protein sequence ID" value="GKT28562.1"/>
    <property type="molecule type" value="Genomic_DNA"/>
</dbReference>
<feature type="non-terminal residue" evidence="2">
    <location>
        <position position="130"/>
    </location>
</feature>
<proteinExistence type="predicted"/>
<protein>
    <submittedName>
        <fullName evidence="2">Trehalose-binding protein</fullName>
    </submittedName>
</protein>
<organism evidence="2 3">
    <name type="scientific">Aduncisulcus paluster</name>
    <dbReference type="NCBI Taxonomy" id="2918883"/>
    <lineage>
        <taxon>Eukaryota</taxon>
        <taxon>Metamonada</taxon>
        <taxon>Carpediemonas-like organisms</taxon>
        <taxon>Aduncisulcus</taxon>
    </lineage>
</organism>
<feature type="domain" description="Formylmethanofuran dehydrogenase subunit E" evidence="1">
    <location>
        <begin position="21"/>
        <end position="120"/>
    </location>
</feature>
<dbReference type="InterPro" id="IPR053194">
    <property type="entry name" value="tRNA_methyltr_O"/>
</dbReference>
<dbReference type="Gene3D" id="3.30.1330.130">
    <property type="match status" value="1"/>
</dbReference>
<name>A0ABQ5K7N1_9EUKA</name>
<keyword evidence="3" id="KW-1185">Reference proteome</keyword>